<feature type="compositionally biased region" description="Low complexity" evidence="2">
    <location>
        <begin position="678"/>
        <end position="694"/>
    </location>
</feature>
<dbReference type="EMBL" id="BMVC01000026">
    <property type="protein sequence ID" value="GHD17109.1"/>
    <property type="molecule type" value="Genomic_DNA"/>
</dbReference>
<evidence type="ECO:0008006" key="5">
    <source>
        <dbReference type="Google" id="ProtNLM"/>
    </source>
</evidence>
<evidence type="ECO:0000313" key="4">
    <source>
        <dbReference type="Proteomes" id="UP000638353"/>
    </source>
</evidence>
<accession>A0A918X7L1</accession>
<dbReference type="Proteomes" id="UP000638353">
    <property type="component" value="Unassembled WGS sequence"/>
</dbReference>
<evidence type="ECO:0000313" key="3">
    <source>
        <dbReference type="EMBL" id="GHD17109.1"/>
    </source>
</evidence>
<sequence length="728" mass="76381">MLDGLLGGAPGTVPLVVVSGTAGVGKTAFAVHWAHRVSARYPEGQLYVDLRGFDLGRPMPWADALAGFLRALGLDGANIPLDPDERAALFRTRTAGRDMLLVLDNALSAEQVRPLLPGSASCAVVVTSRHSLGGLVARNGARRMDLGPLSAGEATALLCLLIGERARADRAACAALAEQCARLPLALRVAAELAVARVGVPLAELVAGLADQRQRLRRLDAAGDPRAAVRSVFSWSYRNLPADAARGFRLLSLHPGPDVGVPATAALLGAGVDEATGVLDVLSQAHLVQCTAPGRVTMHDLLRAYADELSREHDAEAGRLRAHIRLLDHCLAGATAAMDQLHPAERHHRPAAPGPAGPAPVHDPATARAWLAAELPSLGCLCAAAADGLRPQYAVRLAAVLFRHLDGGRHAEALSFHTHALRAAERTRDLAGQAHAVTNLGAVHWRLGEHGAADRYLQRALALHEETGDLAGQARTLSNLGNVHWRLGRHSSAAACQRRALALYEEAGDLVGQARTLTNLGNVCMRRGELDTAADHQHRALALHAVTGDRLGRARTLTFLGNVDLRRGRTGAAAGNLGRAVALFAALGHRGGEANALTGLGDVCLRQGRYDLAVAHHRRALSLFRTTGERSGEAAALNGLGEALCGAGRAEEGLRHHVRAGEVAAATGDHEERARARAGTVRARQQAQDAARTAGRVSAGPVDDVPDQDVQRSGAPPAEPRTAVVDGL</sequence>
<organism evidence="3 4">
    <name type="scientific">Streptomyces finlayi</name>
    <dbReference type="NCBI Taxonomy" id="67296"/>
    <lineage>
        <taxon>Bacteria</taxon>
        <taxon>Bacillati</taxon>
        <taxon>Actinomycetota</taxon>
        <taxon>Actinomycetes</taxon>
        <taxon>Kitasatosporales</taxon>
        <taxon>Streptomycetaceae</taxon>
        <taxon>Streptomyces</taxon>
    </lineage>
</organism>
<dbReference type="InterPro" id="IPR011990">
    <property type="entry name" value="TPR-like_helical_dom_sf"/>
</dbReference>
<evidence type="ECO:0000256" key="1">
    <source>
        <dbReference type="PROSITE-ProRule" id="PRU00339"/>
    </source>
</evidence>
<proteinExistence type="predicted"/>
<evidence type="ECO:0000256" key="2">
    <source>
        <dbReference type="SAM" id="MobiDB-lite"/>
    </source>
</evidence>
<protein>
    <recommendedName>
        <fullName evidence="5">Tetratricopeptide repeat protein</fullName>
    </recommendedName>
</protein>
<dbReference type="SMART" id="SM00028">
    <property type="entry name" value="TPR"/>
    <property type="match status" value="5"/>
</dbReference>
<dbReference type="Gene3D" id="1.25.40.10">
    <property type="entry name" value="Tetratricopeptide repeat domain"/>
    <property type="match status" value="1"/>
</dbReference>
<feature type="region of interest" description="Disordered" evidence="2">
    <location>
        <begin position="678"/>
        <end position="728"/>
    </location>
</feature>
<reference evidence="3" key="2">
    <citation type="submission" date="2020-09" db="EMBL/GenBank/DDBJ databases">
        <authorList>
            <person name="Sun Q."/>
            <person name="Ohkuma M."/>
        </authorList>
    </citation>
    <scope>NUCLEOTIDE SEQUENCE</scope>
    <source>
        <strain evidence="3">JCM 4637</strain>
    </source>
</reference>
<dbReference type="Pfam" id="PF13176">
    <property type="entry name" value="TPR_7"/>
    <property type="match status" value="1"/>
</dbReference>
<dbReference type="InterPro" id="IPR019734">
    <property type="entry name" value="TPR_rpt"/>
</dbReference>
<dbReference type="SUPFAM" id="SSF52540">
    <property type="entry name" value="P-loop containing nucleoside triphosphate hydrolases"/>
    <property type="match status" value="1"/>
</dbReference>
<feature type="repeat" description="TPR" evidence="1">
    <location>
        <begin position="434"/>
        <end position="467"/>
    </location>
</feature>
<name>A0A918X7L1_9ACTN</name>
<dbReference type="SUPFAM" id="SSF48452">
    <property type="entry name" value="TPR-like"/>
    <property type="match status" value="2"/>
</dbReference>
<dbReference type="PROSITE" id="PS50005">
    <property type="entry name" value="TPR"/>
    <property type="match status" value="2"/>
</dbReference>
<dbReference type="PANTHER" id="PTHR10098">
    <property type="entry name" value="RAPSYN-RELATED"/>
    <property type="match status" value="1"/>
</dbReference>
<dbReference type="PRINTS" id="PR00364">
    <property type="entry name" value="DISEASERSIST"/>
</dbReference>
<reference evidence="3" key="1">
    <citation type="journal article" date="2014" name="Int. J. Syst. Evol. Microbiol.">
        <title>Complete genome sequence of Corynebacterium casei LMG S-19264T (=DSM 44701T), isolated from a smear-ripened cheese.</title>
        <authorList>
            <consortium name="US DOE Joint Genome Institute (JGI-PGF)"/>
            <person name="Walter F."/>
            <person name="Albersmeier A."/>
            <person name="Kalinowski J."/>
            <person name="Ruckert C."/>
        </authorList>
    </citation>
    <scope>NUCLEOTIDE SEQUENCE</scope>
    <source>
        <strain evidence="3">JCM 4637</strain>
    </source>
</reference>
<dbReference type="InterPro" id="IPR027417">
    <property type="entry name" value="P-loop_NTPase"/>
</dbReference>
<dbReference type="AlphaFoldDB" id="A0A918X7L1"/>
<keyword evidence="1" id="KW-0802">TPR repeat</keyword>
<feature type="repeat" description="TPR" evidence="1">
    <location>
        <begin position="594"/>
        <end position="627"/>
    </location>
</feature>
<gene>
    <name evidence="3" type="ORF">GCM10010334_78700</name>
</gene>
<dbReference type="Pfam" id="PF13424">
    <property type="entry name" value="TPR_12"/>
    <property type="match status" value="2"/>
</dbReference>
<dbReference type="Gene3D" id="3.40.50.300">
    <property type="entry name" value="P-loop containing nucleotide triphosphate hydrolases"/>
    <property type="match status" value="1"/>
</dbReference>
<comment type="caution">
    <text evidence="3">The sequence shown here is derived from an EMBL/GenBank/DDBJ whole genome shotgun (WGS) entry which is preliminary data.</text>
</comment>